<dbReference type="InterPro" id="IPR000843">
    <property type="entry name" value="HTH_LacI"/>
</dbReference>
<keyword evidence="1" id="KW-0678">Repressor</keyword>
<keyword evidence="4" id="KW-0804">Transcription</keyword>
<dbReference type="CDD" id="cd01392">
    <property type="entry name" value="HTH_LacI"/>
    <property type="match status" value="1"/>
</dbReference>
<proteinExistence type="predicted"/>
<dbReference type="SUPFAM" id="SSF47413">
    <property type="entry name" value="lambda repressor-like DNA-binding domains"/>
    <property type="match status" value="1"/>
</dbReference>
<comment type="caution">
    <text evidence="6">The sequence shown here is derived from an EMBL/GenBank/DDBJ whole genome shotgun (WGS) entry which is preliminary data.</text>
</comment>
<dbReference type="RefSeq" id="WP_154517714.1">
    <property type="nucleotide sequence ID" value="NZ_VUMT01000004.1"/>
</dbReference>
<dbReference type="Pfam" id="PF00356">
    <property type="entry name" value="LacI"/>
    <property type="match status" value="1"/>
</dbReference>
<keyword evidence="3" id="KW-0238">DNA-binding</keyword>
<protein>
    <submittedName>
        <fullName evidence="6">LacI family transcriptional regulator</fullName>
    </submittedName>
</protein>
<dbReference type="Gene3D" id="3.40.50.2300">
    <property type="match status" value="2"/>
</dbReference>
<dbReference type="Proteomes" id="UP000482209">
    <property type="component" value="Unassembled WGS sequence"/>
</dbReference>
<gene>
    <name evidence="6" type="ORF">FYJ58_04230</name>
</gene>
<feature type="domain" description="HTH lacI-type" evidence="5">
    <location>
        <begin position="4"/>
        <end position="48"/>
    </location>
</feature>
<evidence type="ECO:0000256" key="4">
    <source>
        <dbReference type="ARBA" id="ARBA00023163"/>
    </source>
</evidence>
<name>A0A6L5XW81_9FIRM</name>
<dbReference type="Gene3D" id="1.10.260.40">
    <property type="entry name" value="lambda repressor-like DNA-binding domains"/>
    <property type="match status" value="1"/>
</dbReference>
<organism evidence="6 7">
    <name type="scientific">Velocimicrobium porci</name>
    <dbReference type="NCBI Taxonomy" id="2606634"/>
    <lineage>
        <taxon>Bacteria</taxon>
        <taxon>Bacillati</taxon>
        <taxon>Bacillota</taxon>
        <taxon>Clostridia</taxon>
        <taxon>Lachnospirales</taxon>
        <taxon>Lachnospiraceae</taxon>
        <taxon>Velocimicrobium</taxon>
    </lineage>
</organism>
<evidence type="ECO:0000256" key="1">
    <source>
        <dbReference type="ARBA" id="ARBA00022491"/>
    </source>
</evidence>
<dbReference type="SUPFAM" id="SSF53822">
    <property type="entry name" value="Periplasmic binding protein-like I"/>
    <property type="match status" value="1"/>
</dbReference>
<dbReference type="PANTHER" id="PTHR30146">
    <property type="entry name" value="LACI-RELATED TRANSCRIPTIONAL REPRESSOR"/>
    <property type="match status" value="1"/>
</dbReference>
<dbReference type="GO" id="GO:0000976">
    <property type="term" value="F:transcription cis-regulatory region binding"/>
    <property type="evidence" value="ECO:0007669"/>
    <property type="project" value="TreeGrafter"/>
</dbReference>
<accession>A0A6L5XW81</accession>
<dbReference type="PROSITE" id="PS50932">
    <property type="entry name" value="HTH_LACI_2"/>
    <property type="match status" value="1"/>
</dbReference>
<dbReference type="AlphaFoldDB" id="A0A6L5XW81"/>
<dbReference type="GO" id="GO:0003700">
    <property type="term" value="F:DNA-binding transcription factor activity"/>
    <property type="evidence" value="ECO:0007669"/>
    <property type="project" value="TreeGrafter"/>
</dbReference>
<reference evidence="6 7" key="1">
    <citation type="submission" date="2019-08" db="EMBL/GenBank/DDBJ databases">
        <title>In-depth cultivation of the pig gut microbiome towards novel bacterial diversity and tailored functional studies.</title>
        <authorList>
            <person name="Wylensek D."/>
            <person name="Hitch T.C.A."/>
            <person name="Clavel T."/>
        </authorList>
    </citation>
    <scope>NUCLEOTIDE SEQUENCE [LARGE SCALE GENOMIC DNA]</scope>
    <source>
        <strain evidence="6 7">WCA-693-APC-MOT-I</strain>
    </source>
</reference>
<evidence type="ECO:0000313" key="7">
    <source>
        <dbReference type="Proteomes" id="UP000482209"/>
    </source>
</evidence>
<dbReference type="InterPro" id="IPR046335">
    <property type="entry name" value="LacI/GalR-like_sensor"/>
</dbReference>
<evidence type="ECO:0000256" key="3">
    <source>
        <dbReference type="ARBA" id="ARBA00023125"/>
    </source>
</evidence>
<sequence>MKKITMQDIANELNISRVTVWKVFNNHPGVSEPLKQQVLKKAQELGYRKIGQIPVQEEPNVTPAPSTTDTTTVSVVVSRPESSMFWTNIIHQIAKELNKFQINLMYTYLPSRMPEHYTLPAVLTDGTVQGIIVLNVYDLDMFHALNRLNIPKVFLDSITAVAPEELTGDLILLEGKSSIRQITNSIIEKGRIKIGFIGDINYARTNLHRYEGFLQAMQEHRLDVNPEFCMTTPIGIDTYAEEISEFLNHLKQMPEAFICVSDYVAHFVLKYLLEHNYNVPADIAISGFDGRSEYLDTPDYLTTVPVETRALGKKLARQLLYRMQYPDFPFEVIYQYYKVLYSSSTDFDYKL</sequence>
<keyword evidence="2" id="KW-0805">Transcription regulation</keyword>
<dbReference type="SMART" id="SM00354">
    <property type="entry name" value="HTH_LACI"/>
    <property type="match status" value="1"/>
</dbReference>
<dbReference type="InterPro" id="IPR010982">
    <property type="entry name" value="Lambda_DNA-bd_dom_sf"/>
</dbReference>
<dbReference type="InterPro" id="IPR028082">
    <property type="entry name" value="Peripla_BP_I"/>
</dbReference>
<evidence type="ECO:0000313" key="6">
    <source>
        <dbReference type="EMBL" id="MSS63086.1"/>
    </source>
</evidence>
<dbReference type="Pfam" id="PF13377">
    <property type="entry name" value="Peripla_BP_3"/>
    <property type="match status" value="1"/>
</dbReference>
<dbReference type="PANTHER" id="PTHR30146:SF148">
    <property type="entry name" value="HTH-TYPE TRANSCRIPTIONAL REPRESSOR PURR-RELATED"/>
    <property type="match status" value="1"/>
</dbReference>
<dbReference type="EMBL" id="VUMT01000004">
    <property type="protein sequence ID" value="MSS63086.1"/>
    <property type="molecule type" value="Genomic_DNA"/>
</dbReference>
<evidence type="ECO:0000256" key="2">
    <source>
        <dbReference type="ARBA" id="ARBA00023015"/>
    </source>
</evidence>
<keyword evidence="7" id="KW-1185">Reference proteome</keyword>
<evidence type="ECO:0000259" key="5">
    <source>
        <dbReference type="PROSITE" id="PS50932"/>
    </source>
</evidence>